<dbReference type="EMBL" id="FOOG01000010">
    <property type="protein sequence ID" value="SFF82248.1"/>
    <property type="molecule type" value="Genomic_DNA"/>
</dbReference>
<evidence type="ECO:0000313" key="3">
    <source>
        <dbReference type="Proteomes" id="UP000198897"/>
    </source>
</evidence>
<protein>
    <submittedName>
        <fullName evidence="2">Uncharacterized protein</fullName>
    </submittedName>
</protein>
<accession>A0A1I2LUJ1</accession>
<name>A0A1I2LUJ1_9BACI</name>
<dbReference type="RefSeq" id="WP_281244448.1">
    <property type="nucleotide sequence ID" value="NZ_FOOG01000010.1"/>
</dbReference>
<reference evidence="3" key="1">
    <citation type="submission" date="2016-10" db="EMBL/GenBank/DDBJ databases">
        <authorList>
            <person name="Varghese N."/>
            <person name="Submissions S."/>
        </authorList>
    </citation>
    <scope>NUCLEOTIDE SEQUENCE [LARGE SCALE GENOMIC DNA]</scope>
    <source>
        <strain evidence="3">FP5</strain>
    </source>
</reference>
<feature type="signal peptide" evidence="1">
    <location>
        <begin position="1"/>
        <end position="17"/>
    </location>
</feature>
<organism evidence="2 3">
    <name type="scientific">Halobacillus alkaliphilus</name>
    <dbReference type="NCBI Taxonomy" id="396056"/>
    <lineage>
        <taxon>Bacteria</taxon>
        <taxon>Bacillati</taxon>
        <taxon>Bacillota</taxon>
        <taxon>Bacilli</taxon>
        <taxon>Bacillales</taxon>
        <taxon>Bacillaceae</taxon>
        <taxon>Halobacillus</taxon>
    </lineage>
</organism>
<proteinExistence type="predicted"/>
<evidence type="ECO:0000256" key="1">
    <source>
        <dbReference type="SAM" id="SignalP"/>
    </source>
</evidence>
<dbReference type="AlphaFoldDB" id="A0A1I2LUJ1"/>
<gene>
    <name evidence="2" type="ORF">SAMN05216353_11041</name>
</gene>
<keyword evidence="1" id="KW-0732">Signal</keyword>
<keyword evidence="3" id="KW-1185">Reference proteome</keyword>
<feature type="chain" id="PRO_5011543654" evidence="1">
    <location>
        <begin position="18"/>
        <end position="41"/>
    </location>
</feature>
<evidence type="ECO:0000313" key="2">
    <source>
        <dbReference type="EMBL" id="SFF82248.1"/>
    </source>
</evidence>
<dbReference type="Proteomes" id="UP000198897">
    <property type="component" value="Unassembled WGS sequence"/>
</dbReference>
<sequence length="41" mass="4238">MKKVIAVIGVVAFLASAAAPILNDSAVDAYPRPLVAEVEEV</sequence>